<dbReference type="GO" id="GO:0006412">
    <property type="term" value="P:translation"/>
    <property type="evidence" value="ECO:0007669"/>
    <property type="project" value="UniProtKB-KW"/>
</dbReference>
<evidence type="ECO:0000313" key="8">
    <source>
        <dbReference type="EMBL" id="CCA23012.1"/>
    </source>
</evidence>
<dbReference type="GO" id="GO:0042586">
    <property type="term" value="F:peptide deformylase activity"/>
    <property type="evidence" value="ECO:0007669"/>
    <property type="project" value="UniProtKB-EC"/>
</dbReference>
<dbReference type="EMBL" id="FR824221">
    <property type="protein sequence ID" value="CCA23012.1"/>
    <property type="molecule type" value="Genomic_DNA"/>
</dbReference>
<accession>F0WNW9</accession>
<protein>
    <recommendedName>
        <fullName evidence="2 7">Peptide deformylase</fullName>
        <ecNumber evidence="2 7">3.5.1.88</ecNumber>
    </recommendedName>
</protein>
<organism evidence="8">
    <name type="scientific">Albugo laibachii Nc14</name>
    <dbReference type="NCBI Taxonomy" id="890382"/>
    <lineage>
        <taxon>Eukaryota</taxon>
        <taxon>Sar</taxon>
        <taxon>Stramenopiles</taxon>
        <taxon>Oomycota</taxon>
        <taxon>Peronosporomycetes</taxon>
        <taxon>Albuginales</taxon>
        <taxon>Albuginaceae</taxon>
        <taxon>Albugo</taxon>
    </lineage>
</organism>
<name>F0WNW9_9STRA</name>
<dbReference type="HAMAP" id="MF_00163">
    <property type="entry name" value="Pep_deformylase"/>
    <property type="match status" value="1"/>
</dbReference>
<evidence type="ECO:0000256" key="6">
    <source>
        <dbReference type="ARBA" id="ARBA00037114"/>
    </source>
</evidence>
<keyword evidence="3 7" id="KW-0479">Metal-binding</keyword>
<evidence type="ECO:0000256" key="2">
    <source>
        <dbReference type="ARBA" id="ARBA00012175"/>
    </source>
</evidence>
<dbReference type="PIRSF" id="PIRSF004749">
    <property type="entry name" value="Pep_def"/>
    <property type="match status" value="1"/>
</dbReference>
<evidence type="ECO:0000256" key="3">
    <source>
        <dbReference type="ARBA" id="ARBA00022723"/>
    </source>
</evidence>
<dbReference type="HOGENOM" id="CLU_061901_5_2_1"/>
<dbReference type="PANTHER" id="PTHR10458:SF2">
    <property type="entry name" value="PEPTIDE DEFORMYLASE, MITOCHONDRIAL"/>
    <property type="match status" value="1"/>
</dbReference>
<dbReference type="PANTHER" id="PTHR10458">
    <property type="entry name" value="PEPTIDE DEFORMYLASE"/>
    <property type="match status" value="1"/>
</dbReference>
<dbReference type="CDD" id="cd00487">
    <property type="entry name" value="Pep_deformylase"/>
    <property type="match status" value="1"/>
</dbReference>
<reference evidence="8" key="1">
    <citation type="journal article" date="2011" name="PLoS Biol.">
        <title>Gene gain and loss during evolution of obligate parasitism in the white rust pathogen of Arabidopsis thaliana.</title>
        <authorList>
            <person name="Kemen E."/>
            <person name="Gardiner A."/>
            <person name="Schultz-Larsen T."/>
            <person name="Kemen A.C."/>
            <person name="Balmuth A.L."/>
            <person name="Robert-Seilaniantz A."/>
            <person name="Bailey K."/>
            <person name="Holub E."/>
            <person name="Studholme D.J."/>
            <person name="Maclean D."/>
            <person name="Jones J.D."/>
        </authorList>
    </citation>
    <scope>NUCLEOTIDE SEQUENCE</scope>
</reference>
<dbReference type="InterPro" id="IPR036821">
    <property type="entry name" value="Peptide_deformylase_sf"/>
</dbReference>
<dbReference type="NCBIfam" id="NF001159">
    <property type="entry name" value="PRK00150.1-3"/>
    <property type="match status" value="1"/>
</dbReference>
<dbReference type="AlphaFoldDB" id="F0WNW9"/>
<comment type="similarity">
    <text evidence="1 7">Belongs to the polypeptide deformylase family.</text>
</comment>
<dbReference type="PRINTS" id="PR01576">
    <property type="entry name" value="PDEFORMYLASE"/>
</dbReference>
<evidence type="ECO:0000256" key="4">
    <source>
        <dbReference type="ARBA" id="ARBA00022801"/>
    </source>
</evidence>
<proteinExistence type="inferred from homology"/>
<comment type="catalytic activity">
    <reaction evidence="7">
        <text>N-terminal N-formyl-L-methionyl-[peptide] + H2O = N-terminal L-methionyl-[peptide] + formate</text>
        <dbReference type="Rhea" id="RHEA:24420"/>
        <dbReference type="Rhea" id="RHEA-COMP:10639"/>
        <dbReference type="Rhea" id="RHEA-COMP:10640"/>
        <dbReference type="ChEBI" id="CHEBI:15377"/>
        <dbReference type="ChEBI" id="CHEBI:15740"/>
        <dbReference type="ChEBI" id="CHEBI:49298"/>
        <dbReference type="ChEBI" id="CHEBI:64731"/>
        <dbReference type="EC" id="3.5.1.88"/>
    </reaction>
</comment>
<dbReference type="NCBIfam" id="TIGR00079">
    <property type="entry name" value="pept_deformyl"/>
    <property type="match status" value="1"/>
</dbReference>
<reference evidence="8" key="2">
    <citation type="submission" date="2011-02" db="EMBL/GenBank/DDBJ databases">
        <authorList>
            <person name="MacLean D."/>
        </authorList>
    </citation>
    <scope>NUCLEOTIDE SEQUENCE</scope>
</reference>
<keyword evidence="5 7" id="KW-0648">Protein biosynthesis</keyword>
<keyword evidence="4 7" id="KW-0378">Hydrolase</keyword>
<dbReference type="InterPro" id="IPR023635">
    <property type="entry name" value="Peptide_deformylase"/>
</dbReference>
<evidence type="ECO:0000256" key="1">
    <source>
        <dbReference type="ARBA" id="ARBA00010759"/>
    </source>
</evidence>
<dbReference type="EC" id="3.5.1.88" evidence="2 7"/>
<dbReference type="Gene3D" id="3.90.45.10">
    <property type="entry name" value="Peptide deformylase"/>
    <property type="match status" value="1"/>
</dbReference>
<sequence length="179" mass="20497">MTFAKKPFELIFLGNSALRRICEPVFDVKCPEMKRLAEAMRKQLIEQDGVGIAAPQLGANCRLFLMSMEESNVSALEAVFNPKVTFFSKEMEKDFEGCLSVPHYSGIVKRSREIQVQYSTALGMKEKRTLEGFPARVFQHELDHLNGVLFLDKVEPGSFMHNREYEAMEWNQVEALLDK</sequence>
<gene>
    <name evidence="8" type="ORF">ALNC14_091550</name>
</gene>
<dbReference type="SUPFAM" id="SSF56420">
    <property type="entry name" value="Peptide deformylase"/>
    <property type="match status" value="1"/>
</dbReference>
<dbReference type="Pfam" id="PF01327">
    <property type="entry name" value="Pep_deformylase"/>
    <property type="match status" value="1"/>
</dbReference>
<dbReference type="GO" id="GO:0046872">
    <property type="term" value="F:metal ion binding"/>
    <property type="evidence" value="ECO:0007669"/>
    <property type="project" value="UniProtKB-KW"/>
</dbReference>
<dbReference type="GO" id="GO:0005739">
    <property type="term" value="C:mitochondrion"/>
    <property type="evidence" value="ECO:0007669"/>
    <property type="project" value="TreeGrafter"/>
</dbReference>
<comment type="function">
    <text evidence="6 7">Removes the formyl group from the N-terminal Met of newly synthesized proteins.</text>
</comment>
<evidence type="ECO:0000256" key="7">
    <source>
        <dbReference type="RuleBase" id="RU362111"/>
    </source>
</evidence>
<evidence type="ECO:0000256" key="5">
    <source>
        <dbReference type="ARBA" id="ARBA00022917"/>
    </source>
</evidence>